<dbReference type="InterPro" id="IPR043851">
    <property type="entry name" value="DUF5813"/>
</dbReference>
<dbReference type="RefSeq" id="WP_247415569.1">
    <property type="nucleotide sequence ID" value="NZ_JALLGW010000001.1"/>
</dbReference>
<gene>
    <name evidence="1" type="ORF">ACFPYI_13540</name>
</gene>
<comment type="caution">
    <text evidence="1">The sequence shown here is derived from an EMBL/GenBank/DDBJ whole genome shotgun (WGS) entry which is preliminary data.</text>
</comment>
<name>A0ABD5RPZ3_9EURY</name>
<dbReference type="EMBL" id="JBHSQH010000001">
    <property type="protein sequence ID" value="MFC5972359.1"/>
    <property type="molecule type" value="Genomic_DNA"/>
</dbReference>
<proteinExistence type="predicted"/>
<evidence type="ECO:0000313" key="1">
    <source>
        <dbReference type="EMBL" id="MFC5972359.1"/>
    </source>
</evidence>
<dbReference type="Proteomes" id="UP001596099">
    <property type="component" value="Unassembled WGS sequence"/>
</dbReference>
<protein>
    <submittedName>
        <fullName evidence="1">DUF5813 family protein</fullName>
    </submittedName>
</protein>
<organism evidence="1 2">
    <name type="scientific">Halomarina salina</name>
    <dbReference type="NCBI Taxonomy" id="1872699"/>
    <lineage>
        <taxon>Archaea</taxon>
        <taxon>Methanobacteriati</taxon>
        <taxon>Methanobacteriota</taxon>
        <taxon>Stenosarchaea group</taxon>
        <taxon>Halobacteria</taxon>
        <taxon>Halobacteriales</taxon>
        <taxon>Natronomonadaceae</taxon>
        <taxon>Halomarina</taxon>
    </lineage>
</organism>
<evidence type="ECO:0000313" key="2">
    <source>
        <dbReference type="Proteomes" id="UP001596099"/>
    </source>
</evidence>
<reference evidence="1 2" key="1">
    <citation type="journal article" date="2019" name="Int. J. Syst. Evol. Microbiol.">
        <title>The Global Catalogue of Microorganisms (GCM) 10K type strain sequencing project: providing services to taxonomists for standard genome sequencing and annotation.</title>
        <authorList>
            <consortium name="The Broad Institute Genomics Platform"/>
            <consortium name="The Broad Institute Genome Sequencing Center for Infectious Disease"/>
            <person name="Wu L."/>
            <person name="Ma J."/>
        </authorList>
    </citation>
    <scope>NUCLEOTIDE SEQUENCE [LARGE SCALE GENOMIC DNA]</scope>
    <source>
        <strain evidence="1 2">CGMCC 1.12543</strain>
    </source>
</reference>
<dbReference type="Pfam" id="PF19130">
    <property type="entry name" value="DUF5813"/>
    <property type="match status" value="1"/>
</dbReference>
<keyword evidence="2" id="KW-1185">Reference proteome</keyword>
<dbReference type="AlphaFoldDB" id="A0ABD5RPZ3"/>
<sequence length="169" mass="18417">MSDLPEKARRAFDAHDAFDAGEEGYELETTAFGGRVTASETDGWALRYSLTVRVPTLDAAVEEDVGPSLRDGWLETFELRLEDAPGTVRESVDVEAIDVETRGTDAVATFEFTFGNADRAPEVTKAFAEYVEGTYMEGVVPGFTYRPPVANLLSRARQDEEGGSGPMPL</sequence>
<accession>A0ABD5RPZ3</accession>